<proteinExistence type="inferred from homology"/>
<dbReference type="PANTHER" id="PTHR21227:SF0">
    <property type="entry name" value="TRNA-SPLICING ENDONUCLEASE SUBUNIT SEN2"/>
    <property type="match status" value="1"/>
</dbReference>
<dbReference type="GO" id="GO:0000379">
    <property type="term" value="P:tRNA-type intron splice site recognition and cleavage"/>
    <property type="evidence" value="ECO:0007669"/>
    <property type="project" value="TreeGrafter"/>
</dbReference>
<dbReference type="Pfam" id="PF01974">
    <property type="entry name" value="tRNA_int_endo"/>
    <property type="match status" value="1"/>
</dbReference>
<evidence type="ECO:0000259" key="5">
    <source>
        <dbReference type="Pfam" id="PF01974"/>
    </source>
</evidence>
<evidence type="ECO:0000256" key="1">
    <source>
        <dbReference type="ARBA" id="ARBA00008078"/>
    </source>
</evidence>
<evidence type="ECO:0000313" key="6">
    <source>
        <dbReference type="EMBL" id="CAD8235308.1"/>
    </source>
</evidence>
<feature type="region of interest" description="Disordered" evidence="4">
    <location>
        <begin position="125"/>
        <end position="148"/>
    </location>
</feature>
<feature type="domain" description="tRNA intron endonuclease catalytic" evidence="5">
    <location>
        <begin position="186"/>
        <end position="271"/>
    </location>
</feature>
<dbReference type="GO" id="GO:0000214">
    <property type="term" value="C:tRNA-intron endonuclease complex"/>
    <property type="evidence" value="ECO:0007669"/>
    <property type="project" value="TreeGrafter"/>
</dbReference>
<dbReference type="AlphaFoldDB" id="A0A7R9THM5"/>
<sequence length="311" mass="33788">MPPVADTRVHFKRGKRRAAAKQPSPAECLRVLSACDLHGVLHRGAVWLRCARKLAYLLERVCLGRRARGSSGRGAPCFFRNVVGDERGGDSADDDPIVRLSPEEAFYVVWCLGSLTVHAPRDAADDAADGAENQIQNPERNAPPPPSLTPLTIDELWRALLTAGMSGVNAAIAAPRFVAAAASQIHFRSAGWLPRSGLQYGADLVLYRNHPSLVHSDCCVVVKPSSAIVSRASGVFGEGGELEKDSRWIEVQAASRLCVQVNKRLVFATLDVAGGDADFLDPECLKRLSVNEMEVTRFNPDRHLTRGERPP</sequence>
<dbReference type="InterPro" id="IPR006676">
    <property type="entry name" value="tRNA_splic"/>
</dbReference>
<dbReference type="GO" id="GO:0000213">
    <property type="term" value="F:tRNA-intron lyase activity"/>
    <property type="evidence" value="ECO:0007669"/>
    <property type="project" value="UniProtKB-EC"/>
</dbReference>
<dbReference type="InterPro" id="IPR011856">
    <property type="entry name" value="tRNA_endonuc-like_dom_sf"/>
</dbReference>
<evidence type="ECO:0000256" key="3">
    <source>
        <dbReference type="ARBA" id="ARBA00034031"/>
    </source>
</evidence>
<dbReference type="InterPro" id="IPR006677">
    <property type="entry name" value="tRNA_intron_Endonuc_cat-like"/>
</dbReference>
<dbReference type="CDD" id="cd22363">
    <property type="entry name" value="tRNA-intron_lyase_C"/>
    <property type="match status" value="1"/>
</dbReference>
<evidence type="ECO:0000256" key="4">
    <source>
        <dbReference type="SAM" id="MobiDB-lite"/>
    </source>
</evidence>
<protein>
    <recommendedName>
        <fullName evidence="2">tRNA-intron lyase</fullName>
        <ecNumber evidence="2">4.6.1.16</ecNumber>
    </recommendedName>
</protein>
<reference evidence="6" key="1">
    <citation type="submission" date="2021-01" db="EMBL/GenBank/DDBJ databases">
        <authorList>
            <person name="Corre E."/>
            <person name="Pelletier E."/>
            <person name="Niang G."/>
            <person name="Scheremetjew M."/>
            <person name="Finn R."/>
            <person name="Kale V."/>
            <person name="Holt S."/>
            <person name="Cochrane G."/>
            <person name="Meng A."/>
            <person name="Brown T."/>
            <person name="Cohen L."/>
        </authorList>
    </citation>
    <scope>NUCLEOTIDE SEQUENCE</scope>
    <source>
        <strain evidence="6">RCC1614</strain>
    </source>
</reference>
<comment type="catalytic activity">
    <reaction evidence="3">
        <text>pretRNA = a 3'-half-tRNA molecule with a 5'-OH end + a 5'-half-tRNA molecule with a 2',3'-cyclic phosphate end + an intron with a 2',3'-cyclic phosphate and a 5'-hydroxyl terminus.</text>
        <dbReference type="EC" id="4.6.1.16"/>
    </reaction>
</comment>
<dbReference type="GO" id="GO:0005737">
    <property type="term" value="C:cytoplasm"/>
    <property type="evidence" value="ECO:0007669"/>
    <property type="project" value="TreeGrafter"/>
</dbReference>
<organism evidence="6">
    <name type="scientific">Micromonas pusilla</name>
    <name type="common">Picoplanktonic green alga</name>
    <name type="synonym">Chromulina pusilla</name>
    <dbReference type="NCBI Taxonomy" id="38833"/>
    <lineage>
        <taxon>Eukaryota</taxon>
        <taxon>Viridiplantae</taxon>
        <taxon>Chlorophyta</taxon>
        <taxon>Mamiellophyceae</taxon>
        <taxon>Mamiellales</taxon>
        <taxon>Mamiellaceae</taxon>
        <taxon>Micromonas</taxon>
    </lineage>
</organism>
<dbReference type="EMBL" id="HBDY01006184">
    <property type="protein sequence ID" value="CAD8235308.1"/>
    <property type="molecule type" value="Transcribed_RNA"/>
</dbReference>
<evidence type="ECO:0000256" key="2">
    <source>
        <dbReference type="ARBA" id="ARBA00012573"/>
    </source>
</evidence>
<gene>
    <name evidence="6" type="ORF">MPUS1402_LOCUS4648</name>
</gene>
<dbReference type="Gene3D" id="3.40.1350.10">
    <property type="match status" value="1"/>
</dbReference>
<dbReference type="EC" id="4.6.1.16" evidence="2"/>
<dbReference type="GO" id="GO:0003676">
    <property type="term" value="F:nucleic acid binding"/>
    <property type="evidence" value="ECO:0007669"/>
    <property type="project" value="InterPro"/>
</dbReference>
<dbReference type="OMA" id="CCEDAYY"/>
<name>A0A7R9THM5_MICPS</name>
<dbReference type="PANTHER" id="PTHR21227">
    <property type="entry name" value="TRNA-SPLICING ENDONUCLEASE SUBUNIT SEN2"/>
    <property type="match status" value="1"/>
</dbReference>
<comment type="similarity">
    <text evidence="1">Belongs to the tRNA-intron endonuclease family.</text>
</comment>
<accession>A0A7R9THM5</accession>
<dbReference type="InterPro" id="IPR036167">
    <property type="entry name" value="tRNA_intron_Endo_cat-like_sf"/>
</dbReference>
<dbReference type="SUPFAM" id="SSF53032">
    <property type="entry name" value="tRNA-intron endonuclease catalytic domain-like"/>
    <property type="match status" value="1"/>
</dbReference>